<dbReference type="PANTHER" id="PTHR43372">
    <property type="entry name" value="FATTY-ACID AMIDE HYDROLASE"/>
    <property type="match status" value="1"/>
</dbReference>
<dbReference type="SUPFAM" id="SSF75304">
    <property type="entry name" value="Amidase signature (AS) enzymes"/>
    <property type="match status" value="1"/>
</dbReference>
<organism evidence="2">
    <name type="scientific">marine metagenome</name>
    <dbReference type="NCBI Taxonomy" id="408172"/>
    <lineage>
        <taxon>unclassified sequences</taxon>
        <taxon>metagenomes</taxon>
        <taxon>ecological metagenomes</taxon>
    </lineage>
</organism>
<dbReference type="EMBL" id="UINC01026164">
    <property type="protein sequence ID" value="SVB03118.1"/>
    <property type="molecule type" value="Genomic_DNA"/>
</dbReference>
<gene>
    <name evidence="2" type="ORF">METZ01_LOCUS155972</name>
</gene>
<dbReference type="PANTHER" id="PTHR43372:SF4">
    <property type="entry name" value="FATTY-ACID AMIDE HYDROLASE 2"/>
    <property type="match status" value="1"/>
</dbReference>
<feature type="non-terminal residue" evidence="2">
    <location>
        <position position="88"/>
    </location>
</feature>
<evidence type="ECO:0000259" key="1">
    <source>
        <dbReference type="Pfam" id="PF01425"/>
    </source>
</evidence>
<protein>
    <recommendedName>
        <fullName evidence="1">Amidase domain-containing protein</fullName>
    </recommendedName>
</protein>
<dbReference type="AlphaFoldDB" id="A0A382ANP8"/>
<feature type="domain" description="Amidase" evidence="1">
    <location>
        <begin position="23"/>
        <end position="88"/>
    </location>
</feature>
<dbReference type="Pfam" id="PF01425">
    <property type="entry name" value="Amidase"/>
    <property type="match status" value="1"/>
</dbReference>
<dbReference type="Gene3D" id="3.90.1300.10">
    <property type="entry name" value="Amidase signature (AS) domain"/>
    <property type="match status" value="1"/>
</dbReference>
<proteinExistence type="predicted"/>
<evidence type="ECO:0000313" key="2">
    <source>
        <dbReference type="EMBL" id="SVB03118.1"/>
    </source>
</evidence>
<name>A0A382ANP8_9ZZZZ</name>
<accession>A0A382ANP8</accession>
<dbReference type="GO" id="GO:0012505">
    <property type="term" value="C:endomembrane system"/>
    <property type="evidence" value="ECO:0007669"/>
    <property type="project" value="TreeGrafter"/>
</dbReference>
<dbReference type="InterPro" id="IPR052739">
    <property type="entry name" value="FAAH2"/>
</dbReference>
<reference evidence="2" key="1">
    <citation type="submission" date="2018-05" db="EMBL/GenBank/DDBJ databases">
        <authorList>
            <person name="Lanie J.A."/>
            <person name="Ng W.-L."/>
            <person name="Kazmierczak K.M."/>
            <person name="Andrzejewski T.M."/>
            <person name="Davidsen T.M."/>
            <person name="Wayne K.J."/>
            <person name="Tettelin H."/>
            <person name="Glass J.I."/>
            <person name="Rusch D."/>
            <person name="Podicherti R."/>
            <person name="Tsui H.-C.T."/>
            <person name="Winkler M.E."/>
        </authorList>
    </citation>
    <scope>NUCLEOTIDE SEQUENCE</scope>
</reference>
<dbReference type="InterPro" id="IPR036928">
    <property type="entry name" value="AS_sf"/>
</dbReference>
<sequence length="88" mass="9935">MLENLSAQEIVSHIISKQITAEEVIEHYLNRIKKFNGSLNAIVSLKDEEIIRNEAKHLQQNNEGPEKLLFGLPMAIKDLIDVEGLPTT</sequence>
<dbReference type="InterPro" id="IPR023631">
    <property type="entry name" value="Amidase_dom"/>
</dbReference>